<dbReference type="Pfam" id="PF00126">
    <property type="entry name" value="HTH_1"/>
    <property type="match status" value="1"/>
</dbReference>
<dbReference type="EMBL" id="FNCO01000013">
    <property type="protein sequence ID" value="SDI45925.1"/>
    <property type="molecule type" value="Genomic_DNA"/>
</dbReference>
<dbReference type="PROSITE" id="PS50931">
    <property type="entry name" value="HTH_LYSR"/>
    <property type="match status" value="1"/>
</dbReference>
<evidence type="ECO:0000256" key="4">
    <source>
        <dbReference type="ARBA" id="ARBA00023163"/>
    </source>
</evidence>
<keyword evidence="4" id="KW-0804">Transcription</keyword>
<dbReference type="OrthoDB" id="5723059at2"/>
<evidence type="ECO:0000313" key="6">
    <source>
        <dbReference type="EMBL" id="SDI45925.1"/>
    </source>
</evidence>
<evidence type="ECO:0000256" key="1">
    <source>
        <dbReference type="ARBA" id="ARBA00009437"/>
    </source>
</evidence>
<organism evidence="6 7">
    <name type="scientific">Pseudomonas abietaniphila</name>
    <dbReference type="NCBI Taxonomy" id="89065"/>
    <lineage>
        <taxon>Bacteria</taxon>
        <taxon>Pseudomonadati</taxon>
        <taxon>Pseudomonadota</taxon>
        <taxon>Gammaproteobacteria</taxon>
        <taxon>Pseudomonadales</taxon>
        <taxon>Pseudomonadaceae</taxon>
        <taxon>Pseudomonas</taxon>
    </lineage>
</organism>
<evidence type="ECO:0000259" key="5">
    <source>
        <dbReference type="PROSITE" id="PS50931"/>
    </source>
</evidence>
<keyword evidence="3 6" id="KW-0238">DNA-binding</keyword>
<name>A0A1G8KR20_9PSED</name>
<dbReference type="Pfam" id="PF03466">
    <property type="entry name" value="LysR_substrate"/>
    <property type="match status" value="1"/>
</dbReference>
<dbReference type="InterPro" id="IPR050176">
    <property type="entry name" value="LTTR"/>
</dbReference>
<feature type="domain" description="HTH lysR-type" evidence="5">
    <location>
        <begin position="7"/>
        <end position="64"/>
    </location>
</feature>
<dbReference type="InterPro" id="IPR000847">
    <property type="entry name" value="LysR_HTH_N"/>
</dbReference>
<dbReference type="InterPro" id="IPR036390">
    <property type="entry name" value="WH_DNA-bd_sf"/>
</dbReference>
<protein>
    <submittedName>
        <fullName evidence="6">DNA-binding transcriptional regulator, LysR family</fullName>
    </submittedName>
</protein>
<keyword evidence="2" id="KW-0805">Transcription regulation</keyword>
<dbReference type="AlphaFoldDB" id="A0A1G8KR20"/>
<dbReference type="InterPro" id="IPR005119">
    <property type="entry name" value="LysR_subst-bd"/>
</dbReference>
<comment type="similarity">
    <text evidence="1">Belongs to the LysR transcriptional regulatory family.</text>
</comment>
<reference evidence="7" key="1">
    <citation type="submission" date="2016-10" db="EMBL/GenBank/DDBJ databases">
        <authorList>
            <person name="Varghese N."/>
            <person name="Submissions S."/>
        </authorList>
    </citation>
    <scope>NUCLEOTIDE SEQUENCE [LARGE SCALE GENOMIC DNA]</scope>
    <source>
        <strain evidence="7">ATCC 700689</strain>
    </source>
</reference>
<dbReference type="PANTHER" id="PTHR30579:SF7">
    <property type="entry name" value="HTH-TYPE TRANSCRIPTIONAL REGULATOR LRHA-RELATED"/>
    <property type="match status" value="1"/>
</dbReference>
<dbReference type="RefSeq" id="WP_074756121.1">
    <property type="nucleotide sequence ID" value="NZ_FNCO01000013.1"/>
</dbReference>
<proteinExistence type="inferred from homology"/>
<dbReference type="Proteomes" id="UP000182894">
    <property type="component" value="Unassembled WGS sequence"/>
</dbReference>
<gene>
    <name evidence="6" type="ORF">SAMN05216605_113183</name>
</gene>
<evidence type="ECO:0000313" key="7">
    <source>
        <dbReference type="Proteomes" id="UP000182894"/>
    </source>
</evidence>
<dbReference type="STRING" id="89065.SAMN05216605_113183"/>
<sequence length="307" mass="34384">MSRIFDVDTNLWRTFKSVSETRSITRSSAALCKTPPAISMQIKKLEELLDLQLFVRGDHGFRLTPIGEEVLMTAEKILTMNDNLFRLKDKVNAYELRLGLPDDYSLFFLHDIIRSLNSMEPTIHLNVTCKTSLLLMTDIEHGNLDMAIIATPEGQLVANSEHIRYEALSWIGEEELMQPGQPLPLVHFPEGCICREISVNALRMAGIEARVSFTSDSNFSVFNAINAGAGIGVSERSLIPKKTPVIDSSLLPELPRIEMSTVANYERIPKHTLSQVSAKIKACINASCDQLVSNRQHSEPLMRQSLF</sequence>
<dbReference type="GO" id="GO:0003677">
    <property type="term" value="F:DNA binding"/>
    <property type="evidence" value="ECO:0007669"/>
    <property type="project" value="UniProtKB-KW"/>
</dbReference>
<dbReference type="PANTHER" id="PTHR30579">
    <property type="entry name" value="TRANSCRIPTIONAL REGULATOR"/>
    <property type="match status" value="1"/>
</dbReference>
<dbReference type="InterPro" id="IPR036388">
    <property type="entry name" value="WH-like_DNA-bd_sf"/>
</dbReference>
<evidence type="ECO:0000256" key="3">
    <source>
        <dbReference type="ARBA" id="ARBA00023125"/>
    </source>
</evidence>
<dbReference type="SUPFAM" id="SSF53850">
    <property type="entry name" value="Periplasmic binding protein-like II"/>
    <property type="match status" value="1"/>
</dbReference>
<keyword evidence="7" id="KW-1185">Reference proteome</keyword>
<evidence type="ECO:0000256" key="2">
    <source>
        <dbReference type="ARBA" id="ARBA00023015"/>
    </source>
</evidence>
<dbReference type="Gene3D" id="1.10.10.10">
    <property type="entry name" value="Winged helix-like DNA-binding domain superfamily/Winged helix DNA-binding domain"/>
    <property type="match status" value="1"/>
</dbReference>
<dbReference type="Gene3D" id="3.40.190.10">
    <property type="entry name" value="Periplasmic binding protein-like II"/>
    <property type="match status" value="2"/>
</dbReference>
<dbReference type="SUPFAM" id="SSF46785">
    <property type="entry name" value="Winged helix' DNA-binding domain"/>
    <property type="match status" value="1"/>
</dbReference>
<dbReference type="GO" id="GO:0003700">
    <property type="term" value="F:DNA-binding transcription factor activity"/>
    <property type="evidence" value="ECO:0007669"/>
    <property type="project" value="InterPro"/>
</dbReference>
<accession>A0A1G8KR20</accession>